<dbReference type="WBParaSite" id="Hba_08557">
    <property type="protein sequence ID" value="Hba_08557"/>
    <property type="gene ID" value="Hba_08557"/>
</dbReference>
<accession>A0A1I7WTP0</accession>
<proteinExistence type="predicted"/>
<protein>
    <submittedName>
        <fullName evidence="3">Uncharacterized protein</fullName>
    </submittedName>
</protein>
<dbReference type="Proteomes" id="UP000095283">
    <property type="component" value="Unplaced"/>
</dbReference>
<organism evidence="2 3">
    <name type="scientific">Heterorhabditis bacteriophora</name>
    <name type="common">Entomopathogenic nematode worm</name>
    <dbReference type="NCBI Taxonomy" id="37862"/>
    <lineage>
        <taxon>Eukaryota</taxon>
        <taxon>Metazoa</taxon>
        <taxon>Ecdysozoa</taxon>
        <taxon>Nematoda</taxon>
        <taxon>Chromadorea</taxon>
        <taxon>Rhabditida</taxon>
        <taxon>Rhabditina</taxon>
        <taxon>Rhabditomorpha</taxon>
        <taxon>Strongyloidea</taxon>
        <taxon>Heterorhabditidae</taxon>
        <taxon>Heterorhabditis</taxon>
    </lineage>
</organism>
<keyword evidence="2" id="KW-1185">Reference proteome</keyword>
<feature type="compositionally biased region" description="Polar residues" evidence="1">
    <location>
        <begin position="36"/>
        <end position="46"/>
    </location>
</feature>
<name>A0A1I7WTP0_HETBA</name>
<evidence type="ECO:0000313" key="2">
    <source>
        <dbReference type="Proteomes" id="UP000095283"/>
    </source>
</evidence>
<evidence type="ECO:0000256" key="1">
    <source>
        <dbReference type="SAM" id="MobiDB-lite"/>
    </source>
</evidence>
<sequence length="104" mass="11780">MDGRVWDSGKCSSCSKETKSCRKYLPNNPSAKRGQPSINCQGHSQRNESLSRMLTECQVNSTTFGIRSIKWTSNQEKLSRFLEEQEGLRYICARTPRMVSSTLG</sequence>
<feature type="region of interest" description="Disordered" evidence="1">
    <location>
        <begin position="25"/>
        <end position="46"/>
    </location>
</feature>
<reference evidence="3" key="1">
    <citation type="submission" date="2016-11" db="UniProtKB">
        <authorList>
            <consortium name="WormBaseParasite"/>
        </authorList>
    </citation>
    <scope>IDENTIFICATION</scope>
</reference>
<evidence type="ECO:0000313" key="3">
    <source>
        <dbReference type="WBParaSite" id="Hba_08557"/>
    </source>
</evidence>
<dbReference type="AlphaFoldDB" id="A0A1I7WTP0"/>